<keyword evidence="2" id="KW-0808">Transferase</keyword>
<dbReference type="AlphaFoldDB" id="A0AAU1U7G9"/>
<dbReference type="EC" id="2.4.-.-" evidence="2"/>
<accession>A0AAU1U7G9</accession>
<dbReference type="SUPFAM" id="SSF48452">
    <property type="entry name" value="TPR-like"/>
    <property type="match status" value="1"/>
</dbReference>
<proteinExistence type="predicted"/>
<dbReference type="InterPro" id="IPR011990">
    <property type="entry name" value="TPR-like_helical_dom_sf"/>
</dbReference>
<sequence length="364" mass="41494">MIVKNEAHVIRRCLESVRPLIDTWVILDTGSTDGTQDVIRDVFSDLPGALHESPWKGYDGSRSEAIDLARSEADYLLFIDADDLMEVEPGFRMPELTHDAYHVALHSGTLIHWRQALVSTRLPWRYVGVLHEYIECGTSYSLGTFKGANILSVGGGARLKEEGQRKKYLRDVKILQKGLIKEPDNSRYVFYLAQSWRDAGEPKKSLAAYDRRARMGGYAEEVFCAHLYAARLAAEIGRPPAQVIDRYLRAYESRPSRGAEALGGLARYCRMNGERWPLAYMFARQAAQIPYPKDTLFVEFEWYEWHALDELAVAAYWIGEYEESVRCSQRLLESGKVPADHLDRVTRNLELSREKLGSRELVDA</sequence>
<keyword evidence="2" id="KW-0328">Glycosyltransferase</keyword>
<dbReference type="Gene3D" id="1.25.40.10">
    <property type="entry name" value="Tetratricopeptide repeat domain"/>
    <property type="match status" value="1"/>
</dbReference>
<organism evidence="2">
    <name type="scientific">Streptomyces sp. NBC_00119</name>
    <dbReference type="NCBI Taxonomy" id="2975659"/>
    <lineage>
        <taxon>Bacteria</taxon>
        <taxon>Bacillati</taxon>
        <taxon>Actinomycetota</taxon>
        <taxon>Actinomycetes</taxon>
        <taxon>Kitasatosporales</taxon>
        <taxon>Streptomycetaceae</taxon>
        <taxon>Streptomyces</taxon>
    </lineage>
</organism>
<gene>
    <name evidence="2" type="ORF">OHU69_21330</name>
</gene>
<reference evidence="2" key="1">
    <citation type="submission" date="2022-10" db="EMBL/GenBank/DDBJ databases">
        <title>The complete genomes of actinobacterial strains from the NBC collection.</title>
        <authorList>
            <person name="Joergensen T.S."/>
            <person name="Alvarez Arevalo M."/>
            <person name="Sterndorff E.B."/>
            <person name="Faurdal D."/>
            <person name="Vuksanovic O."/>
            <person name="Mourched A.-S."/>
            <person name="Charusanti P."/>
            <person name="Shaw S."/>
            <person name="Blin K."/>
            <person name="Weber T."/>
        </authorList>
    </citation>
    <scope>NUCLEOTIDE SEQUENCE</scope>
    <source>
        <strain evidence="2">NBC_00119</strain>
    </source>
</reference>
<dbReference type="SUPFAM" id="SSF53448">
    <property type="entry name" value="Nucleotide-diphospho-sugar transferases"/>
    <property type="match status" value="1"/>
</dbReference>
<dbReference type="GO" id="GO:0016757">
    <property type="term" value="F:glycosyltransferase activity"/>
    <property type="evidence" value="ECO:0007669"/>
    <property type="project" value="UniProtKB-KW"/>
</dbReference>
<evidence type="ECO:0000313" key="2">
    <source>
        <dbReference type="EMBL" id="WTS13366.1"/>
    </source>
</evidence>
<evidence type="ECO:0000259" key="1">
    <source>
        <dbReference type="Pfam" id="PF00535"/>
    </source>
</evidence>
<dbReference type="EMBL" id="CP108195">
    <property type="protein sequence ID" value="WTS13366.1"/>
    <property type="molecule type" value="Genomic_DNA"/>
</dbReference>
<dbReference type="PANTHER" id="PTHR43630">
    <property type="entry name" value="POLY-BETA-1,6-N-ACETYL-D-GLUCOSAMINE SYNTHASE"/>
    <property type="match status" value="1"/>
</dbReference>
<dbReference type="PANTHER" id="PTHR43630:SF2">
    <property type="entry name" value="GLYCOSYLTRANSFERASE"/>
    <property type="match status" value="1"/>
</dbReference>
<dbReference type="Gene3D" id="3.90.550.10">
    <property type="entry name" value="Spore Coat Polysaccharide Biosynthesis Protein SpsA, Chain A"/>
    <property type="match status" value="1"/>
</dbReference>
<dbReference type="Pfam" id="PF00535">
    <property type="entry name" value="Glycos_transf_2"/>
    <property type="match status" value="1"/>
</dbReference>
<protein>
    <submittedName>
        <fullName evidence="2">Glycosyltransferase</fullName>
        <ecNumber evidence="2">2.4.-.-</ecNumber>
    </submittedName>
</protein>
<feature type="domain" description="Glycosyltransferase 2-like" evidence="1">
    <location>
        <begin position="1"/>
        <end position="85"/>
    </location>
</feature>
<name>A0AAU1U7G9_9ACTN</name>
<dbReference type="InterPro" id="IPR001173">
    <property type="entry name" value="Glyco_trans_2-like"/>
</dbReference>
<dbReference type="InterPro" id="IPR029044">
    <property type="entry name" value="Nucleotide-diphossugar_trans"/>
</dbReference>